<feature type="compositionally biased region" description="Acidic residues" evidence="1">
    <location>
        <begin position="87"/>
        <end position="96"/>
    </location>
</feature>
<evidence type="ECO:0000313" key="2">
    <source>
        <dbReference type="EMBL" id="CAJ0595447.1"/>
    </source>
</evidence>
<comment type="caution">
    <text evidence="2">The sequence shown here is derived from an EMBL/GenBank/DDBJ whole genome shotgun (WGS) entry which is preliminary data.</text>
</comment>
<keyword evidence="3" id="KW-1185">Reference proteome</keyword>
<evidence type="ECO:0000256" key="1">
    <source>
        <dbReference type="SAM" id="MobiDB-lite"/>
    </source>
</evidence>
<name>A0AA36M350_CYLNA</name>
<dbReference type="AlphaFoldDB" id="A0AA36M350"/>
<sequence length="127" mass="14989">MFFGALKSYDKRIVQRGGGRSMHEEDVFEITNNQCPFDSPSEQALWEFFDKTSMTLPFREGESSVGKKKVPRLEEVGDDVTLFLEPNMEDFESDSEDERRPRNTRVTERDILQEQFRLCRVCDIYYN</sequence>
<proteinExistence type="predicted"/>
<evidence type="ECO:0000313" key="3">
    <source>
        <dbReference type="Proteomes" id="UP001176961"/>
    </source>
</evidence>
<feature type="compositionally biased region" description="Basic and acidic residues" evidence="1">
    <location>
        <begin position="97"/>
        <end position="107"/>
    </location>
</feature>
<dbReference type="Proteomes" id="UP001176961">
    <property type="component" value="Unassembled WGS sequence"/>
</dbReference>
<protein>
    <submittedName>
        <fullName evidence="2">Uncharacterized protein</fullName>
    </submittedName>
</protein>
<feature type="region of interest" description="Disordered" evidence="1">
    <location>
        <begin position="87"/>
        <end position="107"/>
    </location>
</feature>
<organism evidence="2 3">
    <name type="scientific">Cylicocyclus nassatus</name>
    <name type="common">Nematode worm</name>
    <dbReference type="NCBI Taxonomy" id="53992"/>
    <lineage>
        <taxon>Eukaryota</taxon>
        <taxon>Metazoa</taxon>
        <taxon>Ecdysozoa</taxon>
        <taxon>Nematoda</taxon>
        <taxon>Chromadorea</taxon>
        <taxon>Rhabditida</taxon>
        <taxon>Rhabditina</taxon>
        <taxon>Rhabditomorpha</taxon>
        <taxon>Strongyloidea</taxon>
        <taxon>Strongylidae</taxon>
        <taxon>Cylicocyclus</taxon>
    </lineage>
</organism>
<reference evidence="2" key="1">
    <citation type="submission" date="2023-07" db="EMBL/GenBank/DDBJ databases">
        <authorList>
            <consortium name="CYATHOMIX"/>
        </authorList>
    </citation>
    <scope>NUCLEOTIDE SEQUENCE</scope>
    <source>
        <strain evidence="2">N/A</strain>
    </source>
</reference>
<accession>A0AA36M350</accession>
<gene>
    <name evidence="2" type="ORF">CYNAS_LOCUS7430</name>
</gene>
<dbReference type="EMBL" id="CATQJL010000112">
    <property type="protein sequence ID" value="CAJ0595447.1"/>
    <property type="molecule type" value="Genomic_DNA"/>
</dbReference>